<organism evidence="4 5">
    <name type="scientific">Dissulfurirhabdus thermomarina</name>
    <dbReference type="NCBI Taxonomy" id="1765737"/>
    <lineage>
        <taxon>Bacteria</taxon>
        <taxon>Deltaproteobacteria</taxon>
        <taxon>Dissulfurirhabdaceae</taxon>
        <taxon>Dissulfurirhabdus</taxon>
    </lineage>
</organism>
<dbReference type="AlphaFoldDB" id="A0A6N9TN41"/>
<dbReference type="SUPFAM" id="SSF47781">
    <property type="entry name" value="RuvA domain 2-like"/>
    <property type="match status" value="1"/>
</dbReference>
<feature type="domain" description="Smf/DprA SLOG" evidence="2">
    <location>
        <begin position="62"/>
        <end position="267"/>
    </location>
</feature>
<dbReference type="Gene3D" id="3.40.50.450">
    <property type="match status" value="1"/>
</dbReference>
<evidence type="ECO:0000313" key="5">
    <source>
        <dbReference type="Proteomes" id="UP000469346"/>
    </source>
</evidence>
<dbReference type="InterPro" id="IPR003488">
    <property type="entry name" value="DprA"/>
</dbReference>
<keyword evidence="5" id="KW-1185">Reference proteome</keyword>
<dbReference type="EMBL" id="JAAGRR010000021">
    <property type="protein sequence ID" value="NDY41860.1"/>
    <property type="molecule type" value="Genomic_DNA"/>
</dbReference>
<dbReference type="Pfam" id="PF02481">
    <property type="entry name" value="DNA_processg_A"/>
    <property type="match status" value="1"/>
</dbReference>
<reference evidence="4 5" key="1">
    <citation type="submission" date="2020-02" db="EMBL/GenBank/DDBJ databases">
        <title>Comparative genomics of sulfur disproportionating microorganisms.</title>
        <authorList>
            <person name="Ward L.M."/>
            <person name="Bertran E."/>
            <person name="Johnston D.T."/>
        </authorList>
    </citation>
    <scope>NUCLEOTIDE SEQUENCE [LARGE SCALE GENOMIC DNA]</scope>
    <source>
        <strain evidence="4 5">DSM 100025</strain>
    </source>
</reference>
<dbReference type="PANTHER" id="PTHR43022:SF1">
    <property type="entry name" value="PROTEIN SMF"/>
    <property type="match status" value="1"/>
</dbReference>
<name>A0A6N9TN41_DISTH</name>
<dbReference type="InterPro" id="IPR036388">
    <property type="entry name" value="WH-like_DNA-bd_sf"/>
</dbReference>
<gene>
    <name evidence="4" type="primary">dprA</name>
    <name evidence="4" type="ORF">G3N55_03225</name>
</gene>
<evidence type="ECO:0000313" key="4">
    <source>
        <dbReference type="EMBL" id="NDY41860.1"/>
    </source>
</evidence>
<dbReference type="SUPFAM" id="SSF102405">
    <property type="entry name" value="MCP/YpsA-like"/>
    <property type="match status" value="1"/>
</dbReference>
<sequence length="341" mass="34819">MRRLLAHFGGPEAVLAASAAEIRAVPGLRAGVAEAVARGADPAAVDRALAALDAAGGWILPAGSPGFPDCLRQIPDPPCLLYGRGSAAVLGARAVAVVGSREATSYGRKVAGALGRDLAAAGLTVVSGFARGIDTAAHTGALAGGGPTVAVLGCGVDVCYPRGNAELLERVVAGGAVISEYPPGTPPDARNFPPRNRIISGLARAVVVVEASRRSGSLITAACALEQGREVLAVPGSVFSYKSGGAHWLIKQGARLVEGAADVLEELGIAASGPTREEDREPPALEGPERRLFEALEPYPLHLDDLAGRSGLPVAQASGLLLQLALKDLVQVLPGQRYQRK</sequence>
<accession>A0A6N9TN41</accession>
<dbReference type="InterPro" id="IPR010994">
    <property type="entry name" value="RuvA_2-like"/>
</dbReference>
<dbReference type="GO" id="GO:0009294">
    <property type="term" value="P:DNA-mediated transformation"/>
    <property type="evidence" value="ECO:0007669"/>
    <property type="project" value="InterPro"/>
</dbReference>
<comment type="similarity">
    <text evidence="1">Belongs to the DprA/Smf family.</text>
</comment>
<evidence type="ECO:0000259" key="3">
    <source>
        <dbReference type="Pfam" id="PF17782"/>
    </source>
</evidence>
<feature type="domain" description="DprA winged helix" evidence="3">
    <location>
        <begin position="278"/>
        <end position="336"/>
    </location>
</feature>
<dbReference type="InterPro" id="IPR041614">
    <property type="entry name" value="DprA_WH"/>
</dbReference>
<dbReference type="InterPro" id="IPR057666">
    <property type="entry name" value="DrpA_SLOG"/>
</dbReference>
<dbReference type="PANTHER" id="PTHR43022">
    <property type="entry name" value="PROTEIN SMF"/>
    <property type="match status" value="1"/>
</dbReference>
<evidence type="ECO:0000256" key="1">
    <source>
        <dbReference type="ARBA" id="ARBA00006525"/>
    </source>
</evidence>
<comment type="caution">
    <text evidence="4">The sequence shown here is derived from an EMBL/GenBank/DDBJ whole genome shotgun (WGS) entry which is preliminary data.</text>
</comment>
<dbReference type="Proteomes" id="UP000469346">
    <property type="component" value="Unassembled WGS sequence"/>
</dbReference>
<dbReference type="Pfam" id="PF17782">
    <property type="entry name" value="WHD_DprA"/>
    <property type="match status" value="1"/>
</dbReference>
<dbReference type="NCBIfam" id="TIGR00732">
    <property type="entry name" value="dprA"/>
    <property type="match status" value="1"/>
</dbReference>
<evidence type="ECO:0000259" key="2">
    <source>
        <dbReference type="Pfam" id="PF02481"/>
    </source>
</evidence>
<dbReference type="Gene3D" id="1.10.10.10">
    <property type="entry name" value="Winged helix-like DNA-binding domain superfamily/Winged helix DNA-binding domain"/>
    <property type="match status" value="1"/>
</dbReference>
<proteinExistence type="inferred from homology"/>
<protein>
    <submittedName>
        <fullName evidence="4">DNA-protecting protein DprA</fullName>
    </submittedName>
</protein>